<accession>A0ABP9PZQ7</accession>
<dbReference type="Pfam" id="PF14028">
    <property type="entry name" value="Lant_dehydr_C"/>
    <property type="match status" value="1"/>
</dbReference>
<evidence type="ECO:0000259" key="1">
    <source>
        <dbReference type="Pfam" id="PF04738"/>
    </source>
</evidence>
<dbReference type="Pfam" id="PF04738">
    <property type="entry name" value="Lant_dehydr_N"/>
    <property type="match status" value="1"/>
</dbReference>
<evidence type="ECO:0000313" key="4">
    <source>
        <dbReference type="Proteomes" id="UP001428817"/>
    </source>
</evidence>
<feature type="domain" description="Thiopeptide-type bacteriocin biosynthesis" evidence="2">
    <location>
        <begin position="772"/>
        <end position="1022"/>
    </location>
</feature>
<dbReference type="InterPro" id="IPR023809">
    <property type="entry name" value="Thiopep_bacteriocin_synth_dom"/>
</dbReference>
<organism evidence="3 4">
    <name type="scientific">Pseudonocardia eucalypti</name>
    <dbReference type="NCBI Taxonomy" id="648755"/>
    <lineage>
        <taxon>Bacteria</taxon>
        <taxon>Bacillati</taxon>
        <taxon>Actinomycetota</taxon>
        <taxon>Actinomycetes</taxon>
        <taxon>Pseudonocardiales</taxon>
        <taxon>Pseudonocardiaceae</taxon>
        <taxon>Pseudonocardia</taxon>
    </lineage>
</organism>
<evidence type="ECO:0000259" key="2">
    <source>
        <dbReference type="Pfam" id="PF14028"/>
    </source>
</evidence>
<comment type="caution">
    <text evidence="3">The sequence shown here is derived from an EMBL/GenBank/DDBJ whole genome shotgun (WGS) entry which is preliminary data.</text>
</comment>
<dbReference type="Proteomes" id="UP001428817">
    <property type="component" value="Unassembled WGS sequence"/>
</dbReference>
<dbReference type="NCBIfam" id="TIGR03891">
    <property type="entry name" value="thiopep_ocin"/>
    <property type="match status" value="1"/>
</dbReference>
<protein>
    <submittedName>
        <fullName evidence="3">Lantibiotic dehydratase</fullName>
    </submittedName>
</protein>
<dbReference type="InterPro" id="IPR006827">
    <property type="entry name" value="Lant_deHydtase_N"/>
</dbReference>
<feature type="domain" description="Lantibiotic dehydratase N-terminal" evidence="1">
    <location>
        <begin position="51"/>
        <end position="702"/>
    </location>
</feature>
<gene>
    <name evidence="3" type="ORF">GCM10023321_27290</name>
</gene>
<reference evidence="4" key="1">
    <citation type="journal article" date="2019" name="Int. J. Syst. Evol. Microbiol.">
        <title>The Global Catalogue of Microorganisms (GCM) 10K type strain sequencing project: providing services to taxonomists for standard genome sequencing and annotation.</title>
        <authorList>
            <consortium name="The Broad Institute Genomics Platform"/>
            <consortium name="The Broad Institute Genome Sequencing Center for Infectious Disease"/>
            <person name="Wu L."/>
            <person name="Ma J."/>
        </authorList>
    </citation>
    <scope>NUCLEOTIDE SEQUENCE [LARGE SCALE GENOMIC DNA]</scope>
    <source>
        <strain evidence="4">JCM 18303</strain>
    </source>
</reference>
<dbReference type="EMBL" id="BAABJP010000008">
    <property type="protein sequence ID" value="GAA5154820.1"/>
    <property type="molecule type" value="Genomic_DNA"/>
</dbReference>
<sequence>MNARSEQLYRHCGVGLVRAAADPPDLGADGWPELSETTSCCEWLSRIWASRPQFAEAVRHASPVLGDRLAGLAAGQSVSDKQVQRATRATVRYLLRASHRHTPFGLFAGVAPTTVGESASVRWDRDHRPAALVDNQWLATVIDYLEGDRELLAWLEVQFTNLVAVRGQRLELLRGPGRVTIRHTPVVQTVRAAAQVPIRFGDLVDKLAGAFPAADTATVERTLSELVGRGFLLTCLRAPSTEIDPLGCLVERLDAAGAHDVVLAAELLTKLRAIHEDLKAHNLACNGERPGIRARLGRRIDELTRELTRLRKQAGMDAASFGRIPLSLNLGLGVQLTVPEQVAVEMELAAGALIRLSRQPTGEPAWRDFYTTFCDRYGTGTLVPLYDLVDPGAGLGLPSGYPGSVWPSRPDSVVARDERLLAMAMQTIADNGHEIVLDDELIQSLAVGAEDAELRIPPHVELAARIHAPDLGAFDRGDYWLTVTPGRSAGTFTSRFTPTIEGAGLEEVYRALPTAVSGAVPVQMSFPPIYAHAENISRVPAYLPNVLAMGEHRDPGQGLIPLEDLAVTATRNGLHLVSVSKGQVVEPQVFHGLNLEKQPPTLARFLIHLSRGLNASWTEFDWGPYAARLPYLPRVRYRRAILARARWRLTANDLPTGASDDQWRRALRRWRDRWRCPESVELADADRTLRLDLGVSAHAGILRAHLDLHGHATLIESVAQADEYGWIGGYAHEIVLPLVSRRPPAPSPLLIARPVVTNRTHGQFPGSPHTAWLNVKVHTHPQTIDDLIVEYLPALLDALPSDSRRHWFIRYRSPHETDHLRLRIYTPNPAAYADAIAVIGVWAEQLRADAVASRLVVDTYCPEVGRYGRGHVLAAAENVFVADSRAVAEQLRHLPEQIIQRRALAAVNMLATAHGLLGELDAAIKWLVARPAPGALGEDRNGLRHAVSLFGKYVSGEPEFGETVAEAWQARADALVAYRNLLPPARANTDAVLESLLHMHHNRLIGVDRVSEDRCRRLARHTALAGAKQRSDR</sequence>
<dbReference type="RefSeq" id="WP_185061491.1">
    <property type="nucleotide sequence ID" value="NZ_BAABJP010000008.1"/>
</dbReference>
<keyword evidence="4" id="KW-1185">Reference proteome</keyword>
<name>A0ABP9PZQ7_9PSEU</name>
<evidence type="ECO:0000313" key="3">
    <source>
        <dbReference type="EMBL" id="GAA5154820.1"/>
    </source>
</evidence>
<proteinExistence type="predicted"/>